<name>A0AAE9JJV6_CAEBR</name>
<accession>A0AAE9JJV6</accession>
<evidence type="ECO:0000313" key="1">
    <source>
        <dbReference type="EMBL" id="UMM34817.1"/>
    </source>
</evidence>
<keyword evidence="2" id="KW-1185">Reference proteome</keyword>
<sequence length="68" mass="7789">MMRLAVENPPVHRAVDGVVNRDIEPLYHPFAYCTTHYSIVPHIRSLYHSFGHCTTHSPLYHPLAIVPL</sequence>
<dbReference type="Proteomes" id="UP000829354">
    <property type="component" value="Chromosome V"/>
</dbReference>
<reference evidence="1 2" key="1">
    <citation type="submission" date="2022-04" db="EMBL/GenBank/DDBJ databases">
        <title>Chromosome-level reference genomes for two strains of Caenorhabditis briggsae: an improved platform for comparative genomics.</title>
        <authorList>
            <person name="Stevens L."/>
            <person name="Andersen E."/>
        </authorList>
    </citation>
    <scope>NUCLEOTIDE SEQUENCE [LARGE SCALE GENOMIC DNA]</scope>
    <source>
        <strain evidence="1">VX34</strain>
        <tissue evidence="1">Whole-organism</tissue>
    </source>
</reference>
<proteinExistence type="predicted"/>
<gene>
    <name evidence="1" type="ORF">L5515_007717</name>
</gene>
<evidence type="ECO:0000313" key="2">
    <source>
        <dbReference type="Proteomes" id="UP000829354"/>
    </source>
</evidence>
<protein>
    <submittedName>
        <fullName evidence="1">Uncharacterized protein</fullName>
    </submittedName>
</protein>
<organism evidence="1 2">
    <name type="scientific">Caenorhabditis briggsae</name>
    <dbReference type="NCBI Taxonomy" id="6238"/>
    <lineage>
        <taxon>Eukaryota</taxon>
        <taxon>Metazoa</taxon>
        <taxon>Ecdysozoa</taxon>
        <taxon>Nematoda</taxon>
        <taxon>Chromadorea</taxon>
        <taxon>Rhabditida</taxon>
        <taxon>Rhabditina</taxon>
        <taxon>Rhabditomorpha</taxon>
        <taxon>Rhabditoidea</taxon>
        <taxon>Rhabditidae</taxon>
        <taxon>Peloderinae</taxon>
        <taxon>Caenorhabditis</taxon>
    </lineage>
</organism>
<dbReference type="AlphaFoldDB" id="A0AAE9JJV6"/>
<dbReference type="EMBL" id="CP092624">
    <property type="protein sequence ID" value="UMM34817.1"/>
    <property type="molecule type" value="Genomic_DNA"/>
</dbReference>